<keyword evidence="4" id="KW-0010">Activator</keyword>
<evidence type="ECO:0000313" key="8">
    <source>
        <dbReference type="Proteomes" id="UP000717996"/>
    </source>
</evidence>
<evidence type="ECO:0000256" key="3">
    <source>
        <dbReference type="ARBA" id="ARBA00023242"/>
    </source>
</evidence>
<evidence type="ECO:0000256" key="1">
    <source>
        <dbReference type="ARBA" id="ARBA00004123"/>
    </source>
</evidence>
<dbReference type="EMBL" id="JAANQT010000004">
    <property type="protein sequence ID" value="KAG1316171.1"/>
    <property type="molecule type" value="Genomic_DNA"/>
</dbReference>
<evidence type="ECO:0000313" key="6">
    <source>
        <dbReference type="EMBL" id="KAG1539005.1"/>
    </source>
</evidence>
<keyword evidence="7" id="KW-1185">Reference proteome</keyword>
<name>A0A9P6Y3Z8_RHIOR</name>
<sequence>MSKDQYVDPTKRMAESTMRIKDLYQVERKLVLLIETAGEALAILSDEGTKDENTDKFVREKALAFRDLSSRYFSLVNDIQLALRSHTYYLAKTASFTPSANKTIPFKTSIVGQHKQLEIWTEAIKAIQQRIHEIKQIGQE</sequence>
<dbReference type="OrthoDB" id="5418434at2759"/>
<dbReference type="GO" id="GO:0003712">
    <property type="term" value="F:transcription coregulator activity"/>
    <property type="evidence" value="ECO:0007669"/>
    <property type="project" value="InterPro"/>
</dbReference>
<organism evidence="6 8">
    <name type="scientific">Rhizopus oryzae</name>
    <name type="common">Mucormycosis agent</name>
    <name type="synonym">Rhizopus arrhizus var. delemar</name>
    <dbReference type="NCBI Taxonomy" id="64495"/>
    <lineage>
        <taxon>Eukaryota</taxon>
        <taxon>Fungi</taxon>
        <taxon>Fungi incertae sedis</taxon>
        <taxon>Mucoromycota</taxon>
        <taxon>Mucoromycotina</taxon>
        <taxon>Mucoromycetes</taxon>
        <taxon>Mucorales</taxon>
        <taxon>Mucorineae</taxon>
        <taxon>Rhizopodaceae</taxon>
        <taxon>Rhizopus</taxon>
    </lineage>
</organism>
<evidence type="ECO:0000256" key="4">
    <source>
        <dbReference type="RuleBase" id="RU364147"/>
    </source>
</evidence>
<dbReference type="GO" id="GO:0006357">
    <property type="term" value="P:regulation of transcription by RNA polymerase II"/>
    <property type="evidence" value="ECO:0007669"/>
    <property type="project" value="InterPro"/>
</dbReference>
<comment type="subcellular location">
    <subcellularLocation>
        <location evidence="1 4">Nucleus</location>
    </subcellularLocation>
</comment>
<evidence type="ECO:0000313" key="7">
    <source>
        <dbReference type="Proteomes" id="UP000716291"/>
    </source>
</evidence>
<dbReference type="EMBL" id="JAANIT010001722">
    <property type="protein sequence ID" value="KAG1539005.1"/>
    <property type="molecule type" value="Genomic_DNA"/>
</dbReference>
<dbReference type="Gene3D" id="1.10.287.3490">
    <property type="match status" value="1"/>
</dbReference>
<comment type="subunit">
    <text evidence="4">Component of the Mediator complex.</text>
</comment>
<keyword evidence="4" id="KW-0804">Transcription</keyword>
<evidence type="ECO:0000313" key="5">
    <source>
        <dbReference type="EMBL" id="KAG1316171.1"/>
    </source>
</evidence>
<accession>A0A9P6Y3Z8</accession>
<dbReference type="Pfam" id="PF10280">
    <property type="entry name" value="Med11"/>
    <property type="match status" value="1"/>
</dbReference>
<keyword evidence="3 4" id="KW-0539">Nucleus</keyword>
<keyword evidence="4" id="KW-0805">Transcription regulation</keyword>
<comment type="caution">
    <text evidence="6">The sequence shown here is derived from an EMBL/GenBank/DDBJ whole genome shotgun (WGS) entry which is preliminary data.</text>
</comment>
<dbReference type="GO" id="GO:0016592">
    <property type="term" value="C:mediator complex"/>
    <property type="evidence" value="ECO:0007669"/>
    <property type="project" value="InterPro"/>
</dbReference>
<dbReference type="Proteomes" id="UP000717996">
    <property type="component" value="Unassembled WGS sequence"/>
</dbReference>
<proteinExistence type="inferred from homology"/>
<comment type="similarity">
    <text evidence="2 4">Belongs to the Mediator complex subunit 11 family.</text>
</comment>
<dbReference type="AlphaFoldDB" id="A0A9P6Y3Z8"/>
<reference evidence="6" key="1">
    <citation type="journal article" date="2020" name="Microb. Genom.">
        <title>Genetic diversity of clinical and environmental Mucorales isolates obtained from an investigation of mucormycosis cases among solid organ transplant recipients.</title>
        <authorList>
            <person name="Nguyen M.H."/>
            <person name="Kaul D."/>
            <person name="Muto C."/>
            <person name="Cheng S.J."/>
            <person name="Richter R.A."/>
            <person name="Bruno V.M."/>
            <person name="Liu G."/>
            <person name="Beyhan S."/>
            <person name="Sundermann A.J."/>
            <person name="Mounaud S."/>
            <person name="Pasculle A.W."/>
            <person name="Nierman W.C."/>
            <person name="Driscoll E."/>
            <person name="Cumbie R."/>
            <person name="Clancy C.J."/>
            <person name="Dupont C.L."/>
        </authorList>
    </citation>
    <scope>NUCLEOTIDE SEQUENCE</scope>
    <source>
        <strain evidence="5">GL11</strain>
        <strain evidence="6">GL16</strain>
    </source>
</reference>
<comment type="function">
    <text evidence="4">Component of the Mediator complex, a coactivator involved in the regulated transcription of nearly all RNA polymerase II-dependent genes. Mediator functions as a bridge to convey information from gene-specific regulatory proteins to the basal RNA polymerase II transcription machinery. Mediator is recruited to promoters by direct interactions with regulatory proteins and serves as a scaffold for the assembly of a functional pre-initiation complex with RNA polymerase II and the general transcription factors.</text>
</comment>
<dbReference type="InterPro" id="IPR019404">
    <property type="entry name" value="Mediator_Med11"/>
</dbReference>
<protein>
    <recommendedName>
        <fullName evidence="4">Mediator of RNA polymerase II transcription subunit 11</fullName>
    </recommendedName>
    <alternativeName>
        <fullName evidence="4">Mediator complex subunit 11</fullName>
    </alternativeName>
</protein>
<dbReference type="Proteomes" id="UP000716291">
    <property type="component" value="Unassembled WGS sequence"/>
</dbReference>
<evidence type="ECO:0000256" key="2">
    <source>
        <dbReference type="ARBA" id="ARBA00008186"/>
    </source>
</evidence>
<gene>
    <name evidence="4" type="primary">MED11</name>
    <name evidence="6" type="ORF">G6F51_009413</name>
    <name evidence="5" type="ORF">G6F64_000065</name>
</gene>